<gene>
    <name evidence="2" type="ORF">C5167_040566</name>
</gene>
<evidence type="ECO:0008006" key="4">
    <source>
        <dbReference type="Google" id="ProtNLM"/>
    </source>
</evidence>
<dbReference type="Gramene" id="RZC47609">
    <property type="protein sequence ID" value="RZC47609"/>
    <property type="gene ID" value="C5167_040566"/>
</dbReference>
<accession>A0A4Y7IJI5</accession>
<evidence type="ECO:0000313" key="2">
    <source>
        <dbReference type="EMBL" id="RZC47609.1"/>
    </source>
</evidence>
<name>A0A4Y7IJI5_PAPSO</name>
<evidence type="ECO:0000256" key="1">
    <source>
        <dbReference type="SAM" id="SignalP"/>
    </source>
</evidence>
<keyword evidence="1" id="KW-0732">Signal</keyword>
<evidence type="ECO:0000313" key="3">
    <source>
        <dbReference type="Proteomes" id="UP000316621"/>
    </source>
</evidence>
<protein>
    <recommendedName>
        <fullName evidence="4">Knottin scorpion toxin-like domain-containing protein</fullName>
    </recommendedName>
</protein>
<dbReference type="EMBL" id="CM010715">
    <property type="protein sequence ID" value="RZC47609.1"/>
    <property type="molecule type" value="Genomic_DNA"/>
</dbReference>
<dbReference type="AlphaFoldDB" id="A0A4Y7IJI5"/>
<organism evidence="2 3">
    <name type="scientific">Papaver somniferum</name>
    <name type="common">Opium poppy</name>
    <dbReference type="NCBI Taxonomy" id="3469"/>
    <lineage>
        <taxon>Eukaryota</taxon>
        <taxon>Viridiplantae</taxon>
        <taxon>Streptophyta</taxon>
        <taxon>Embryophyta</taxon>
        <taxon>Tracheophyta</taxon>
        <taxon>Spermatophyta</taxon>
        <taxon>Magnoliopsida</taxon>
        <taxon>Ranunculales</taxon>
        <taxon>Papaveraceae</taxon>
        <taxon>Papaveroideae</taxon>
        <taxon>Papaver</taxon>
    </lineage>
</organism>
<feature type="chain" id="PRO_5021398861" description="Knottin scorpion toxin-like domain-containing protein" evidence="1">
    <location>
        <begin position="25"/>
        <end position="92"/>
    </location>
</feature>
<reference evidence="2 3" key="1">
    <citation type="journal article" date="2018" name="Science">
        <title>The opium poppy genome and morphinan production.</title>
        <authorList>
            <person name="Guo L."/>
            <person name="Winzer T."/>
            <person name="Yang X."/>
            <person name="Li Y."/>
            <person name="Ning Z."/>
            <person name="He Z."/>
            <person name="Teodor R."/>
            <person name="Lu Y."/>
            <person name="Bowser T.A."/>
            <person name="Graham I.A."/>
            <person name="Ye K."/>
        </authorList>
    </citation>
    <scope>NUCLEOTIDE SEQUENCE [LARGE SCALE GENOMIC DNA]</scope>
    <source>
        <strain evidence="3">cv. HN1</strain>
        <tissue evidence="2">Leaves</tissue>
    </source>
</reference>
<feature type="signal peptide" evidence="1">
    <location>
        <begin position="1"/>
        <end position="24"/>
    </location>
</feature>
<keyword evidence="3" id="KW-1185">Reference proteome</keyword>
<proteinExistence type="predicted"/>
<dbReference type="Proteomes" id="UP000316621">
    <property type="component" value="Chromosome 1"/>
</dbReference>
<sequence length="92" mass="10314">MARKNAIILCLFLVLFIIVAGGEAKNHHKMHHSKMHLNKMHQTCKETWETICVLEDDCNAKCFHDHGKQATSECLVQEGPTGGDLCVCNYAC</sequence>